<dbReference type="AlphaFoldDB" id="A0A850HMC3"/>
<sequence length="237" mass="27093">MEDRKTGKNTKKWICMAAAVGIALFLTGLLAGERTRMVQAKVAKTQESLAEEVFRFHVLGNSDSRKDQEVKLKVRDAVIDYMKRDMGEWEDLSGGEDAAKAEATKRWAKTHLRKIEDTANQVLEEEGYSYRAKAEVTTCYFPDKRYGDVLFPEGEYEALRIKLGKAKGRNWWCVLYPNLCFMNSTCAVVEEDGKKVLKEALTAEEYEMVTAASDFKIKWFFFGDKEKDEKIHGGNQK</sequence>
<dbReference type="Proteomes" id="UP000528555">
    <property type="component" value="Unassembled WGS sequence"/>
</dbReference>
<dbReference type="Pfam" id="PF09551">
    <property type="entry name" value="Spore_II_R"/>
    <property type="match status" value="1"/>
</dbReference>
<evidence type="ECO:0000313" key="1">
    <source>
        <dbReference type="EMBL" id="NSK15119.1"/>
    </source>
</evidence>
<evidence type="ECO:0000313" key="3">
    <source>
        <dbReference type="Proteomes" id="UP000528555"/>
    </source>
</evidence>
<name>A0A850HMC3_9FIRM</name>
<organism evidence="2 3">
    <name type="scientific">Dorea phocaeensis</name>
    <dbReference type="NCBI Taxonomy" id="2040291"/>
    <lineage>
        <taxon>Bacteria</taxon>
        <taxon>Bacillati</taxon>
        <taxon>Bacillota</taxon>
        <taxon>Clostridia</taxon>
        <taxon>Lachnospirales</taxon>
        <taxon>Lachnospiraceae</taxon>
        <taxon>Dorea</taxon>
    </lineage>
</organism>
<proteinExistence type="predicted"/>
<accession>A0A850HMC3</accession>
<reference evidence="3 4" key="1">
    <citation type="journal article" date="2020" name="Cell Host Microbe">
        <title>Functional and Genomic Variation between Human-Derived Isolates of Lachnospiraceae Reveals Inter- and Intra-Species Diversity.</title>
        <authorList>
            <person name="Sorbara M.T."/>
            <person name="Littmann E.R."/>
            <person name="Fontana E."/>
            <person name="Moody T.U."/>
            <person name="Kohout C.E."/>
            <person name="Gjonbalaj M."/>
            <person name="Eaton V."/>
            <person name="Seok R."/>
            <person name="Leiner I.M."/>
            <person name="Pamer E.G."/>
        </authorList>
    </citation>
    <scope>NUCLEOTIDE SEQUENCE [LARGE SCALE GENOMIC DNA]</scope>
    <source>
        <strain evidence="2 3">MSK.17.11</strain>
        <strain evidence="1 4">MSK.17.38</strain>
    </source>
</reference>
<evidence type="ECO:0000313" key="2">
    <source>
        <dbReference type="EMBL" id="NVH58892.1"/>
    </source>
</evidence>
<keyword evidence="3" id="KW-1185">Reference proteome</keyword>
<dbReference type="EMBL" id="JAAIUO010000006">
    <property type="protein sequence ID" value="NSK15119.1"/>
    <property type="molecule type" value="Genomic_DNA"/>
</dbReference>
<reference evidence="2" key="2">
    <citation type="submission" date="2020-02" db="EMBL/GenBank/DDBJ databases">
        <authorList>
            <person name="Littmann E."/>
            <person name="Sorbara M."/>
        </authorList>
    </citation>
    <scope>NUCLEOTIDE SEQUENCE</scope>
    <source>
        <strain evidence="2">MSK.17.11</strain>
        <strain evidence="1">MSK.17.38</strain>
    </source>
</reference>
<comment type="caution">
    <text evidence="2">The sequence shown here is derived from an EMBL/GenBank/DDBJ whole genome shotgun (WGS) entry which is preliminary data.</text>
</comment>
<dbReference type="EMBL" id="JAAITX010000006">
    <property type="protein sequence ID" value="NVH58892.1"/>
    <property type="molecule type" value="Genomic_DNA"/>
</dbReference>
<protein>
    <submittedName>
        <fullName evidence="2">Stage II sporulation protein R</fullName>
    </submittedName>
</protein>
<evidence type="ECO:0000313" key="4">
    <source>
        <dbReference type="Proteomes" id="UP000701680"/>
    </source>
</evidence>
<gene>
    <name evidence="2" type="primary">spoIIR</name>
    <name evidence="2" type="ORF">G5A66_09595</name>
    <name evidence="1" type="ORF">G5A75_09620</name>
</gene>
<dbReference type="RefSeq" id="WP_173814914.1">
    <property type="nucleotide sequence ID" value="NZ_JAAITX010000006.1"/>
</dbReference>
<dbReference type="InterPro" id="IPR014202">
    <property type="entry name" value="Spore_II_R"/>
</dbReference>
<dbReference type="Proteomes" id="UP000701680">
    <property type="component" value="Unassembled WGS sequence"/>
</dbReference>
<dbReference type="NCBIfam" id="TIGR02837">
    <property type="entry name" value="spore_II_R"/>
    <property type="match status" value="1"/>
</dbReference>